<dbReference type="OrthoDB" id="21204at2759"/>
<comment type="catalytic activity">
    <reaction evidence="1">
        <text>S-ubiquitinyl-[E2 ubiquitin-conjugating enzyme]-L-cysteine + [acceptor protein]-L-lysine = [E2 ubiquitin-conjugating enzyme]-L-cysteine + N(6)-ubiquitinyl-[acceptor protein]-L-lysine.</text>
        <dbReference type="EC" id="2.3.2.27"/>
    </reaction>
</comment>
<feature type="region of interest" description="Disordered" evidence="4">
    <location>
        <begin position="684"/>
        <end position="722"/>
    </location>
</feature>
<dbReference type="GeneTree" id="ENSGT00530000064170"/>
<evidence type="ECO:0000256" key="4">
    <source>
        <dbReference type="SAM" id="MobiDB-lite"/>
    </source>
</evidence>
<dbReference type="PANTHER" id="PTHR46077">
    <property type="entry name" value="E3 UBIQUITIN-PROTEIN LIGASE TOPORS"/>
    <property type="match status" value="1"/>
</dbReference>
<dbReference type="Ensembl" id="ENSCAFT00845017132.1">
    <property type="protein sequence ID" value="ENSCAFP00845013346.1"/>
    <property type="gene ID" value="ENSCAFG00845009721.1"/>
</dbReference>
<protein>
    <recommendedName>
        <fullName evidence="2">RING-type E3 ubiquitin transferase</fullName>
        <ecNumber evidence="2">2.3.2.27</ecNumber>
    </recommendedName>
</protein>
<feature type="compositionally biased region" description="Basic residues" evidence="4">
    <location>
        <begin position="661"/>
        <end position="672"/>
    </location>
</feature>
<dbReference type="AlphaFoldDB" id="A0A8I3NP30"/>
<feature type="compositionally biased region" description="Polar residues" evidence="4">
    <location>
        <begin position="301"/>
        <end position="313"/>
    </location>
</feature>
<dbReference type="EC" id="2.3.2.27" evidence="2"/>
<feature type="compositionally biased region" description="Basic and acidic residues" evidence="4">
    <location>
        <begin position="639"/>
        <end position="653"/>
    </location>
</feature>
<organism evidence="6 7">
    <name type="scientific">Canis lupus familiaris</name>
    <name type="common">Dog</name>
    <name type="synonym">Canis familiaris</name>
    <dbReference type="NCBI Taxonomy" id="9615"/>
    <lineage>
        <taxon>Eukaryota</taxon>
        <taxon>Metazoa</taxon>
        <taxon>Chordata</taxon>
        <taxon>Craniata</taxon>
        <taxon>Vertebrata</taxon>
        <taxon>Euteleostomi</taxon>
        <taxon>Mammalia</taxon>
        <taxon>Eutheria</taxon>
        <taxon>Laurasiatheria</taxon>
        <taxon>Carnivora</taxon>
        <taxon>Caniformia</taxon>
        <taxon>Canidae</taxon>
        <taxon>Canis</taxon>
    </lineage>
</organism>
<dbReference type="PANTHER" id="PTHR46077:SF3">
    <property type="entry name" value="TOPOISOMERASE I BINDING, ARGININE_SERINE-RICH LIKE"/>
    <property type="match status" value="1"/>
</dbReference>
<reference evidence="6" key="2">
    <citation type="submission" date="2025-08" db="UniProtKB">
        <authorList>
            <consortium name="Ensembl"/>
        </authorList>
    </citation>
    <scope>IDENTIFICATION</scope>
    <source>
        <strain evidence="6">Boxer</strain>
    </source>
</reference>
<sequence length="744" mass="85380">MSVDTFRSSSRAMPFDFSSDCECSNCLESTQNEPDWNPCFNKSSNDSLYLRSRKKSMLSSGVRCFPPQCCSTRPQNDTKEDSGFLPSEEENYVESSKNNYLSLNPEGISRKIRPLRELTVQELLREFGDSGKFQPNSTSVGRFRDQVVMKFRRALYYSGIWVTHVQGYRHEKHLSANYFKRNPRCLHRLVPWLKRELTAVYGDYGYTVKNILATILHHMTQYDLDSESFIHLLEPYLQQHTHHFLHEFISFVHSPYKMETYDQRAIYQCPSVSPWVKKKSIESDSVLPLSKDQVLLASQHDTGQSGNTQGQWKNEQKPLSGLKQFPNGNSSLKKSEMPLQHHKIASKIHAWIKDKSESGDEKGTTSTNNIFLNYTTPRERGPGLQNCKKKVQERKTEGIKLLPDHVQDLGKNDTTAHTFSPPEVFSQGQPCQYSLREGKILSPGQQINFKKKEADKIKYSDSSPKIFQRQLLRERSLLSCKSRKSDPSWSCISETALSSGRNSRKLSSFRKKRLKSKQSSQFAEVGSHFSRRIQRQSRSSSHRSKSWCVGFTKRSLSRESSNPSLRGSHRSERFIQNICCNHSKEKDVHSYESNCGRASLTTVQYVKRPSTAGKRPKCSSKSESTSQPGSHCNSLTRLQIERHRSPSKQEMRQKTTFPRAGKTRAVRRRKNKCQCLSTKTAKEVSDEVRDPNDVRQKSSLSECAPSGRRQIQKKKENSGLQKCHWAKNEHKGDKILETQGCKLF</sequence>
<feature type="domain" description="Topors PWI-like" evidence="5">
    <location>
        <begin position="181"/>
        <end position="253"/>
    </location>
</feature>
<dbReference type="Pfam" id="PF26084">
    <property type="entry name" value="PWI_Topors"/>
    <property type="match status" value="1"/>
</dbReference>
<dbReference type="GO" id="GO:0000209">
    <property type="term" value="P:protein polyubiquitination"/>
    <property type="evidence" value="ECO:0000318"/>
    <property type="project" value="GO_Central"/>
</dbReference>
<feature type="region of interest" description="Disordered" evidence="4">
    <location>
        <begin position="301"/>
        <end position="334"/>
    </location>
</feature>
<dbReference type="GO" id="GO:0061630">
    <property type="term" value="F:ubiquitin protein ligase activity"/>
    <property type="evidence" value="ECO:0000318"/>
    <property type="project" value="GO_Central"/>
</dbReference>
<feature type="compositionally biased region" description="Polar residues" evidence="4">
    <location>
        <begin position="364"/>
        <end position="376"/>
    </location>
</feature>
<dbReference type="Proteomes" id="UP000805418">
    <property type="component" value="Chromosome 11"/>
</dbReference>
<name>A0A8I3NP30_CANLF</name>
<evidence type="ECO:0000256" key="3">
    <source>
        <dbReference type="ARBA" id="ARBA00022679"/>
    </source>
</evidence>
<feature type="compositionally biased region" description="Basic and acidic residues" evidence="4">
    <location>
        <begin position="684"/>
        <end position="696"/>
    </location>
</feature>
<reference evidence="6" key="3">
    <citation type="submission" date="2025-09" db="UniProtKB">
        <authorList>
            <consortium name="Ensembl"/>
        </authorList>
    </citation>
    <scope>IDENTIFICATION</scope>
    <source>
        <strain evidence="6">Boxer</strain>
    </source>
</reference>
<keyword evidence="7" id="KW-1185">Reference proteome</keyword>
<feature type="region of interest" description="Disordered" evidence="4">
    <location>
        <begin position="356"/>
        <end position="386"/>
    </location>
</feature>
<evidence type="ECO:0000313" key="6">
    <source>
        <dbReference type="Ensembl" id="ENSCAFP00845013346.1"/>
    </source>
</evidence>
<evidence type="ECO:0000256" key="1">
    <source>
        <dbReference type="ARBA" id="ARBA00000900"/>
    </source>
</evidence>
<proteinExistence type="predicted"/>
<evidence type="ECO:0000259" key="5">
    <source>
        <dbReference type="Pfam" id="PF26084"/>
    </source>
</evidence>
<dbReference type="GO" id="GO:0006513">
    <property type="term" value="P:protein monoubiquitination"/>
    <property type="evidence" value="ECO:0000318"/>
    <property type="project" value="GO_Central"/>
</dbReference>
<feature type="compositionally biased region" description="Polar residues" evidence="4">
    <location>
        <begin position="619"/>
        <end position="637"/>
    </location>
</feature>
<keyword evidence="3" id="KW-0808">Transferase</keyword>
<evidence type="ECO:0000313" key="7">
    <source>
        <dbReference type="Proteomes" id="UP000805418"/>
    </source>
</evidence>
<feature type="region of interest" description="Disordered" evidence="4">
    <location>
        <begin position="607"/>
        <end position="672"/>
    </location>
</feature>
<dbReference type="InterPro" id="IPR058745">
    <property type="entry name" value="PWI_Topors"/>
</dbReference>
<accession>A0A8I3NP30</accession>
<gene>
    <name evidence="6" type="primary">TOPORSL</name>
</gene>
<evidence type="ECO:0000256" key="2">
    <source>
        <dbReference type="ARBA" id="ARBA00012483"/>
    </source>
</evidence>
<reference evidence="6" key="1">
    <citation type="submission" date="2020-03" db="EMBL/GenBank/DDBJ databases">
        <title>Long-read based genome assembly of a Labrador retriever dog.</title>
        <authorList>
            <person name="Eory L."/>
            <person name="Zhang W."/>
            <person name="Schoenebeck J."/>
        </authorList>
    </citation>
    <scope>NUCLEOTIDE SEQUENCE [LARGE SCALE GENOMIC DNA]</scope>
    <source>
        <strain evidence="6">Labrador retriever</strain>
    </source>
</reference>